<dbReference type="RefSeq" id="WP_180494352.1">
    <property type="nucleotide sequence ID" value="NZ_JACCKS010000047.1"/>
</dbReference>
<gene>
    <name evidence="1" type="ORF">H0N91_20085</name>
</gene>
<proteinExistence type="predicted"/>
<reference evidence="1 2" key="1">
    <citation type="submission" date="2020-07" db="EMBL/GenBank/DDBJ databases">
        <title>Organ Donor 1.</title>
        <authorList>
            <person name="Marsh A.J."/>
            <person name="Azcarate-Peril M.A."/>
        </authorList>
    </citation>
    <scope>NUCLEOTIDE SEQUENCE [LARGE SCALE GENOMIC DNA]</scope>
    <source>
        <strain evidence="1 2">AMC0717</strain>
    </source>
</reference>
<dbReference type="AlphaFoldDB" id="A0A853JUH9"/>
<dbReference type="Proteomes" id="UP000586254">
    <property type="component" value="Unassembled WGS sequence"/>
</dbReference>
<name>A0A853JUH9_9FIRM</name>
<sequence>MKILILPAETSDDFWKNKIVEYGIDCERLLKKTNVILRAIRRMHLSSVLPFKSLWYNNAWKKK</sequence>
<evidence type="ECO:0000313" key="2">
    <source>
        <dbReference type="Proteomes" id="UP000586254"/>
    </source>
</evidence>
<organism evidence="1 2">
    <name type="scientific">Eubacterium callanderi</name>
    <dbReference type="NCBI Taxonomy" id="53442"/>
    <lineage>
        <taxon>Bacteria</taxon>
        <taxon>Bacillati</taxon>
        <taxon>Bacillota</taxon>
        <taxon>Clostridia</taxon>
        <taxon>Eubacteriales</taxon>
        <taxon>Eubacteriaceae</taxon>
        <taxon>Eubacterium</taxon>
    </lineage>
</organism>
<accession>A0A853JUH9</accession>
<comment type="caution">
    <text evidence="1">The sequence shown here is derived from an EMBL/GenBank/DDBJ whole genome shotgun (WGS) entry which is preliminary data.</text>
</comment>
<dbReference type="EMBL" id="JACCKS010000047">
    <property type="protein sequence ID" value="NZA40362.1"/>
    <property type="molecule type" value="Genomic_DNA"/>
</dbReference>
<evidence type="ECO:0000313" key="1">
    <source>
        <dbReference type="EMBL" id="NZA40362.1"/>
    </source>
</evidence>
<protein>
    <submittedName>
        <fullName evidence="1">Uncharacterized protein</fullName>
    </submittedName>
</protein>